<keyword evidence="2" id="KW-0489">Methyltransferase</keyword>
<dbReference type="GO" id="GO:0008757">
    <property type="term" value="F:S-adenosylmethionine-dependent methyltransferase activity"/>
    <property type="evidence" value="ECO:0007669"/>
    <property type="project" value="InterPro"/>
</dbReference>
<dbReference type="SUPFAM" id="SSF53335">
    <property type="entry name" value="S-adenosyl-L-methionine-dependent methyltransferases"/>
    <property type="match status" value="1"/>
</dbReference>
<dbReference type="GO" id="GO:0032259">
    <property type="term" value="P:methylation"/>
    <property type="evidence" value="ECO:0007669"/>
    <property type="project" value="UniProtKB-KW"/>
</dbReference>
<dbReference type="Proteomes" id="UP000034934">
    <property type="component" value="Unassembled WGS sequence"/>
</dbReference>
<gene>
    <name evidence="2" type="ORF">UR19_C0008G0008</name>
</gene>
<keyword evidence="2" id="KW-0808">Transferase</keyword>
<dbReference type="EMBL" id="LBOG01000008">
    <property type="protein sequence ID" value="KKP29766.1"/>
    <property type="molecule type" value="Genomic_DNA"/>
</dbReference>
<proteinExistence type="predicted"/>
<comment type="caution">
    <text evidence="2">The sequence shown here is derived from an EMBL/GenBank/DDBJ whole genome shotgun (WGS) entry which is preliminary data.</text>
</comment>
<dbReference type="AlphaFoldDB" id="A0A0F9YTI6"/>
<reference evidence="2 3" key="1">
    <citation type="journal article" date="2015" name="Nature">
        <title>rRNA introns, odd ribosomes, and small enigmatic genomes across a large radiation of phyla.</title>
        <authorList>
            <person name="Brown C.T."/>
            <person name="Hug L.A."/>
            <person name="Thomas B.C."/>
            <person name="Sharon I."/>
            <person name="Castelle C.J."/>
            <person name="Singh A."/>
            <person name="Wilkins M.J."/>
            <person name="Williams K.H."/>
            <person name="Banfield J.F."/>
        </authorList>
    </citation>
    <scope>NUCLEOTIDE SEQUENCE [LARGE SCALE GENOMIC DNA]</scope>
</reference>
<organism evidence="2 3">
    <name type="scientific">Candidatus Nomurabacteria bacterium GW2011_GWF1_31_48</name>
    <dbReference type="NCBI Taxonomy" id="1618767"/>
    <lineage>
        <taxon>Bacteria</taxon>
        <taxon>Candidatus Nomuraibacteriota</taxon>
    </lineage>
</organism>
<evidence type="ECO:0000313" key="3">
    <source>
        <dbReference type="Proteomes" id="UP000034934"/>
    </source>
</evidence>
<dbReference type="InterPro" id="IPR013216">
    <property type="entry name" value="Methyltransf_11"/>
</dbReference>
<name>A0A0F9YTI6_9BACT</name>
<dbReference type="Pfam" id="PF08241">
    <property type="entry name" value="Methyltransf_11"/>
    <property type="match status" value="1"/>
</dbReference>
<evidence type="ECO:0000313" key="2">
    <source>
        <dbReference type="EMBL" id="KKP29766.1"/>
    </source>
</evidence>
<dbReference type="Gene3D" id="3.40.50.150">
    <property type="entry name" value="Vaccinia Virus protein VP39"/>
    <property type="match status" value="1"/>
</dbReference>
<sequence length="192" mass="22928">MSSELNKKKISRYKKANLGCGNKKINKYINIDNNKNCRPDMIIDLNKLPYPFKDNTFEEIYAHHVLEHLDRPMDIINEWYRVSKDKAILKIFTPHFSYNWQHPGHVSAISSRLFNYFGTNSEDKEIYGKSKFKVRKIILRWMTNYSMNNPLVIISNKIINYLANLNIKFTERIWCYWVGGFEEIYFEVEVAK</sequence>
<dbReference type="InterPro" id="IPR029063">
    <property type="entry name" value="SAM-dependent_MTases_sf"/>
</dbReference>
<evidence type="ECO:0000259" key="1">
    <source>
        <dbReference type="Pfam" id="PF08241"/>
    </source>
</evidence>
<protein>
    <submittedName>
        <fullName evidence="2">Methyltransferase domain protein</fullName>
    </submittedName>
</protein>
<accession>A0A0F9YTI6</accession>
<feature type="domain" description="Methyltransferase type 11" evidence="1">
    <location>
        <begin position="43"/>
        <end position="88"/>
    </location>
</feature>